<dbReference type="OrthoDB" id="203311at2157"/>
<evidence type="ECO:0000313" key="2">
    <source>
        <dbReference type="EMBL" id="SFJ61944.1"/>
    </source>
</evidence>
<reference evidence="2 3" key="1">
    <citation type="submission" date="2016-10" db="EMBL/GenBank/DDBJ databases">
        <authorList>
            <person name="de Groot N.N."/>
        </authorList>
    </citation>
    <scope>NUCLEOTIDE SEQUENCE [LARGE SCALE GENOMIC DNA]</scope>
    <source>
        <strain evidence="2 3">SP2</strain>
    </source>
</reference>
<name>A0A1I3ST04_9EURY</name>
<sequence length="478" mass="52648">MAGGRETTMTDERTLSRRDSLRSIATTGTLVGGAGFGLGTASAHEDKKKEQGDKDGKKGKDEKGKKGKDEKGDYDERLVDFQACDAAFVRFETEDELPAAVRIVTYNAVDERIEHVAVTVTADRVRQFARYGTDLVYEFNVSQFYDRPADSSDRVLAVAIDGQRVLNPNDCATAPVDAKNDEDATIDLDALSYDGICVDTTRDTARFRVANDNERTVTIDYVVAGGEEGSVTIAGKSATYFEVGTTSSDGAATVYFYYGDSQLAVEGSNQDRECIPRDRLRLTARCIEICEGRSRFRVTNYESRPLTPTMRVAGTEGDAAVTVPGNQAVDLWVETIDPNAVVQLFYEGELVDSEGVPDERCENDVDVDADDIELKAVKYDDKSHDVPYGKFRATNAGKTNAPLEWRLEDDDAYGYVCVPAEGAAEFWVRLGEKAKDGVTVGLYHDDERVAEAKVDDTVKKSRKDGKEKKKEKKEQKGH</sequence>
<evidence type="ECO:0000256" key="1">
    <source>
        <dbReference type="SAM" id="MobiDB-lite"/>
    </source>
</evidence>
<proteinExistence type="predicted"/>
<dbReference type="AlphaFoldDB" id="A0A1I3ST04"/>
<dbReference type="Proteomes" id="UP000182829">
    <property type="component" value="Unassembled WGS sequence"/>
</dbReference>
<gene>
    <name evidence="2" type="ORF">SAMN05443661_14716</name>
</gene>
<accession>A0A1I3ST04</accession>
<feature type="compositionally biased region" description="Basic and acidic residues" evidence="1">
    <location>
        <begin position="8"/>
        <end position="21"/>
    </location>
</feature>
<feature type="region of interest" description="Disordered" evidence="1">
    <location>
        <begin position="1"/>
        <end position="72"/>
    </location>
</feature>
<feature type="region of interest" description="Disordered" evidence="1">
    <location>
        <begin position="451"/>
        <end position="478"/>
    </location>
</feature>
<evidence type="ECO:0000313" key="3">
    <source>
        <dbReference type="Proteomes" id="UP000182829"/>
    </source>
</evidence>
<feature type="compositionally biased region" description="Basic and acidic residues" evidence="1">
    <location>
        <begin position="43"/>
        <end position="72"/>
    </location>
</feature>
<dbReference type="PROSITE" id="PS51318">
    <property type="entry name" value="TAT"/>
    <property type="match status" value="1"/>
</dbReference>
<dbReference type="OMA" id="PDERCEN"/>
<protein>
    <submittedName>
        <fullName evidence="2">Uncharacterized protein</fullName>
    </submittedName>
</protein>
<organism evidence="2 3">
    <name type="scientific">Natronobacterium gregoryi</name>
    <dbReference type="NCBI Taxonomy" id="44930"/>
    <lineage>
        <taxon>Archaea</taxon>
        <taxon>Methanobacteriati</taxon>
        <taxon>Methanobacteriota</taxon>
        <taxon>Stenosarchaea group</taxon>
        <taxon>Halobacteria</taxon>
        <taxon>Halobacteriales</taxon>
        <taxon>Natrialbaceae</taxon>
        <taxon>Natronobacterium</taxon>
    </lineage>
</organism>
<dbReference type="EMBL" id="FORO01000047">
    <property type="protein sequence ID" value="SFJ61944.1"/>
    <property type="molecule type" value="Genomic_DNA"/>
</dbReference>
<dbReference type="InterPro" id="IPR006311">
    <property type="entry name" value="TAT_signal"/>
</dbReference>